<keyword evidence="1" id="KW-1133">Transmembrane helix</keyword>
<reference evidence="3" key="1">
    <citation type="journal article" date="2019" name="Int. J. Syst. Evol. Microbiol.">
        <title>The Global Catalogue of Microorganisms (GCM) 10K type strain sequencing project: providing services to taxonomists for standard genome sequencing and annotation.</title>
        <authorList>
            <consortium name="The Broad Institute Genomics Platform"/>
            <consortium name="The Broad Institute Genome Sequencing Center for Infectious Disease"/>
            <person name="Wu L."/>
            <person name="Ma J."/>
        </authorList>
    </citation>
    <scope>NUCLEOTIDE SEQUENCE [LARGE SCALE GENOMIC DNA]</scope>
    <source>
        <strain evidence="3">JCM 17551</strain>
    </source>
</reference>
<dbReference type="NCBIfam" id="TIGR02532">
    <property type="entry name" value="IV_pilin_GFxxxE"/>
    <property type="match status" value="1"/>
</dbReference>
<keyword evidence="1" id="KW-0812">Transmembrane</keyword>
<dbReference type="SUPFAM" id="SSF54523">
    <property type="entry name" value="Pili subunits"/>
    <property type="match status" value="1"/>
</dbReference>
<evidence type="ECO:0008006" key="4">
    <source>
        <dbReference type="Google" id="ProtNLM"/>
    </source>
</evidence>
<dbReference type="EMBL" id="BAABBN010000015">
    <property type="protein sequence ID" value="GAA3941907.1"/>
    <property type="molecule type" value="Genomic_DNA"/>
</dbReference>
<dbReference type="PROSITE" id="PS00409">
    <property type="entry name" value="PROKAR_NTER_METHYL"/>
    <property type="match status" value="1"/>
</dbReference>
<organism evidence="2 3">
    <name type="scientific">Litoribacillus peritrichatus</name>
    <dbReference type="NCBI Taxonomy" id="718191"/>
    <lineage>
        <taxon>Bacteria</taxon>
        <taxon>Pseudomonadati</taxon>
        <taxon>Pseudomonadota</taxon>
        <taxon>Gammaproteobacteria</taxon>
        <taxon>Oceanospirillales</taxon>
        <taxon>Oceanospirillaceae</taxon>
        <taxon>Litoribacillus</taxon>
    </lineage>
</organism>
<dbReference type="InterPro" id="IPR012902">
    <property type="entry name" value="N_methyl_site"/>
</dbReference>
<protein>
    <recommendedName>
        <fullName evidence="4">Prepilin-type N-terminal cleavage/methylation domain-containing protein</fullName>
    </recommendedName>
</protein>
<dbReference type="RefSeq" id="WP_344800646.1">
    <property type="nucleotide sequence ID" value="NZ_BAABBN010000015.1"/>
</dbReference>
<evidence type="ECO:0000256" key="1">
    <source>
        <dbReference type="SAM" id="Phobius"/>
    </source>
</evidence>
<dbReference type="InterPro" id="IPR045584">
    <property type="entry name" value="Pilin-like"/>
</dbReference>
<dbReference type="Gene3D" id="3.30.700.10">
    <property type="entry name" value="Glycoprotein, Type 4 Pilin"/>
    <property type="match status" value="1"/>
</dbReference>
<name>A0ABP7NED2_9GAMM</name>
<sequence length="139" mass="15451">MSHQDQSGFSLIELMVVVSLIGILMLMSVPSYQKFVIENRRELAKQYLVSCGIKLAKLKTKKGSLVEVTTALDQVCETQIPRNDEVTHYQIEIEGENVDRSYLLVAQALTTSAKSDGSLTYDHHGNGCRLESESGCIAW</sequence>
<feature type="transmembrane region" description="Helical" evidence="1">
    <location>
        <begin position="12"/>
        <end position="32"/>
    </location>
</feature>
<dbReference type="Proteomes" id="UP001501565">
    <property type="component" value="Unassembled WGS sequence"/>
</dbReference>
<evidence type="ECO:0000313" key="3">
    <source>
        <dbReference type="Proteomes" id="UP001501565"/>
    </source>
</evidence>
<gene>
    <name evidence="2" type="ORF">GCM10022277_42260</name>
</gene>
<evidence type="ECO:0000313" key="2">
    <source>
        <dbReference type="EMBL" id="GAA3941907.1"/>
    </source>
</evidence>
<proteinExistence type="predicted"/>
<dbReference type="Pfam" id="PF07963">
    <property type="entry name" value="N_methyl"/>
    <property type="match status" value="1"/>
</dbReference>
<keyword evidence="1" id="KW-0472">Membrane</keyword>
<keyword evidence="3" id="KW-1185">Reference proteome</keyword>
<comment type="caution">
    <text evidence="2">The sequence shown here is derived from an EMBL/GenBank/DDBJ whole genome shotgun (WGS) entry which is preliminary data.</text>
</comment>
<accession>A0ABP7NED2</accession>